<dbReference type="Proteomes" id="UP000828941">
    <property type="component" value="Chromosome 5"/>
</dbReference>
<reference evidence="1 2" key="1">
    <citation type="journal article" date="2022" name="DNA Res.">
        <title>Chromosomal-level genome assembly of the orchid tree Bauhinia variegata (Leguminosae; Cercidoideae) supports the allotetraploid origin hypothesis of Bauhinia.</title>
        <authorList>
            <person name="Zhong Y."/>
            <person name="Chen Y."/>
            <person name="Zheng D."/>
            <person name="Pang J."/>
            <person name="Liu Y."/>
            <person name="Luo S."/>
            <person name="Meng S."/>
            <person name="Qian L."/>
            <person name="Wei D."/>
            <person name="Dai S."/>
            <person name="Zhou R."/>
        </authorList>
    </citation>
    <scope>NUCLEOTIDE SEQUENCE [LARGE SCALE GENOMIC DNA]</scope>
    <source>
        <strain evidence="1">BV-YZ2020</strain>
    </source>
</reference>
<protein>
    <submittedName>
        <fullName evidence="1">Uncharacterized protein</fullName>
    </submittedName>
</protein>
<gene>
    <name evidence="1" type="ORF">L6164_012184</name>
</gene>
<sequence>MVDCNGEGVIFIEADADVTLDQFGDSLQPPFPCLEELLYDVPGSGGIIDCPLLLIQVTRLKCGGFIIAYRLNHVMSDGPSAFIQFMAAMAEIACGASKPSIPPVWCRELLRARDPPRITCTHHEYEQMPNAMETLIPLDNMIDRSFFFGLNELAAIRHLVPYHLRQSSTFEILTACLWRCRTIAMQFDPNDEVRMMFPVNISARLNPKLPLGSNSTQDIEAIEILYK</sequence>
<comment type="caution">
    <text evidence="1">The sequence shown here is derived from an EMBL/GenBank/DDBJ whole genome shotgun (WGS) entry which is preliminary data.</text>
</comment>
<evidence type="ECO:0000313" key="1">
    <source>
        <dbReference type="EMBL" id="KAI4345014.1"/>
    </source>
</evidence>
<organism evidence="1 2">
    <name type="scientific">Bauhinia variegata</name>
    <name type="common">Purple orchid tree</name>
    <name type="synonym">Phanera variegata</name>
    <dbReference type="NCBI Taxonomy" id="167791"/>
    <lineage>
        <taxon>Eukaryota</taxon>
        <taxon>Viridiplantae</taxon>
        <taxon>Streptophyta</taxon>
        <taxon>Embryophyta</taxon>
        <taxon>Tracheophyta</taxon>
        <taxon>Spermatophyta</taxon>
        <taxon>Magnoliopsida</taxon>
        <taxon>eudicotyledons</taxon>
        <taxon>Gunneridae</taxon>
        <taxon>Pentapetalae</taxon>
        <taxon>rosids</taxon>
        <taxon>fabids</taxon>
        <taxon>Fabales</taxon>
        <taxon>Fabaceae</taxon>
        <taxon>Cercidoideae</taxon>
        <taxon>Cercideae</taxon>
        <taxon>Bauhiniinae</taxon>
        <taxon>Bauhinia</taxon>
    </lineage>
</organism>
<dbReference type="EMBL" id="CM039430">
    <property type="protein sequence ID" value="KAI4345014.1"/>
    <property type="molecule type" value="Genomic_DNA"/>
</dbReference>
<proteinExistence type="predicted"/>
<accession>A0ACB9P877</accession>
<keyword evidence="2" id="KW-1185">Reference proteome</keyword>
<name>A0ACB9P877_BAUVA</name>
<evidence type="ECO:0000313" key="2">
    <source>
        <dbReference type="Proteomes" id="UP000828941"/>
    </source>
</evidence>